<proteinExistence type="predicted"/>
<feature type="signal peptide" evidence="1">
    <location>
        <begin position="1"/>
        <end position="27"/>
    </location>
</feature>
<gene>
    <name evidence="2" type="ORF">FPZ44_18840</name>
</gene>
<dbReference type="RefSeq" id="WP_144992644.1">
    <property type="nucleotide sequence ID" value="NZ_VNJK01000002.1"/>
</dbReference>
<evidence type="ECO:0000256" key="1">
    <source>
        <dbReference type="SAM" id="SignalP"/>
    </source>
</evidence>
<name>A0A559IQA7_9BACL</name>
<dbReference type="OrthoDB" id="787205at2"/>
<protein>
    <recommendedName>
        <fullName evidence="4">DUF4879 domain-containing protein</fullName>
    </recommendedName>
</protein>
<reference evidence="2 3" key="1">
    <citation type="submission" date="2019-07" db="EMBL/GenBank/DDBJ databases">
        <authorList>
            <person name="Kim J."/>
        </authorList>
    </citation>
    <scope>NUCLEOTIDE SEQUENCE [LARGE SCALE GENOMIC DNA]</scope>
    <source>
        <strain evidence="2 3">N4</strain>
    </source>
</reference>
<dbReference type="AlphaFoldDB" id="A0A559IQA7"/>
<comment type="caution">
    <text evidence="2">The sequence shown here is derived from an EMBL/GenBank/DDBJ whole genome shotgun (WGS) entry which is preliminary data.</text>
</comment>
<keyword evidence="3" id="KW-1185">Reference proteome</keyword>
<dbReference type="Proteomes" id="UP000318102">
    <property type="component" value="Unassembled WGS sequence"/>
</dbReference>
<sequence length="172" mass="18757">MKLLKKVATGVGLSVLALTLMTSAALAQSNTEVQQTTQAKHTVVDSNGKVFTYVNKSDADQHIQAIITKHKDAVKPLEGNYHATFWEHGYYHGSYFDFGNGNQSGYVGNAWNDRISSIKAPYLGNGLQVFEHNNFSGASLYIAPGGAADYLGNYSLRTGTSWNDQISSIKVY</sequence>
<evidence type="ECO:0000313" key="2">
    <source>
        <dbReference type="EMBL" id="TVX89806.1"/>
    </source>
</evidence>
<dbReference type="SUPFAM" id="SSF49695">
    <property type="entry name" value="gamma-Crystallin-like"/>
    <property type="match status" value="1"/>
</dbReference>
<evidence type="ECO:0008006" key="4">
    <source>
        <dbReference type="Google" id="ProtNLM"/>
    </source>
</evidence>
<dbReference type="EMBL" id="VNJK01000002">
    <property type="protein sequence ID" value="TVX89806.1"/>
    <property type="molecule type" value="Genomic_DNA"/>
</dbReference>
<dbReference type="InterPro" id="IPR011024">
    <property type="entry name" value="G_crystallin-like"/>
</dbReference>
<organism evidence="2 3">
    <name type="scientific">Paenibacillus agilis</name>
    <dbReference type="NCBI Taxonomy" id="3020863"/>
    <lineage>
        <taxon>Bacteria</taxon>
        <taxon>Bacillati</taxon>
        <taxon>Bacillota</taxon>
        <taxon>Bacilli</taxon>
        <taxon>Bacillales</taxon>
        <taxon>Paenibacillaceae</taxon>
        <taxon>Paenibacillus</taxon>
    </lineage>
</organism>
<dbReference type="Gene3D" id="2.60.20.10">
    <property type="entry name" value="Crystallins"/>
    <property type="match status" value="1"/>
</dbReference>
<feature type="chain" id="PRO_5022132310" description="DUF4879 domain-containing protein" evidence="1">
    <location>
        <begin position="28"/>
        <end position="172"/>
    </location>
</feature>
<keyword evidence="1" id="KW-0732">Signal</keyword>
<accession>A0A559IQA7</accession>
<evidence type="ECO:0000313" key="3">
    <source>
        <dbReference type="Proteomes" id="UP000318102"/>
    </source>
</evidence>